<proteinExistence type="predicted"/>
<reference evidence="1 2" key="1">
    <citation type="submission" date="2018-02" db="EMBL/GenBank/DDBJ databases">
        <title>The genomes of Aspergillus section Nigri reveals drivers in fungal speciation.</title>
        <authorList>
            <consortium name="DOE Joint Genome Institute"/>
            <person name="Vesth T.C."/>
            <person name="Nybo J."/>
            <person name="Theobald S."/>
            <person name="Brandl J."/>
            <person name="Frisvad J.C."/>
            <person name="Nielsen K.F."/>
            <person name="Lyhne E.K."/>
            <person name="Kogle M.E."/>
            <person name="Kuo A."/>
            <person name="Riley R."/>
            <person name="Clum A."/>
            <person name="Nolan M."/>
            <person name="Lipzen A."/>
            <person name="Salamov A."/>
            <person name="Henrissat B."/>
            <person name="Wiebenga A."/>
            <person name="De vries R.P."/>
            <person name="Grigoriev I.V."/>
            <person name="Mortensen U.H."/>
            <person name="Andersen M.R."/>
            <person name="Baker S.E."/>
        </authorList>
    </citation>
    <scope>NUCLEOTIDE SEQUENCE [LARGE SCALE GENOMIC DNA]</scope>
    <source>
        <strain evidence="1 2">CBS 121057</strain>
    </source>
</reference>
<name>A0A319DZ76_ASPSB</name>
<dbReference type="AlphaFoldDB" id="A0A319DZ76"/>
<evidence type="ECO:0000313" key="2">
    <source>
        <dbReference type="Proteomes" id="UP000248423"/>
    </source>
</evidence>
<sequence length="65" mass="7153">MMDASIPDFFGHSLSPSVDDFQAQIIQSLADRNPLKVTYFGGFLKSSPFSTDMDVGLLRSLFCSC</sequence>
<keyword evidence="2" id="KW-1185">Reference proteome</keyword>
<accession>A0A319DZ76</accession>
<evidence type="ECO:0000313" key="1">
    <source>
        <dbReference type="EMBL" id="PYI03112.1"/>
    </source>
</evidence>
<gene>
    <name evidence="1" type="ORF">BO78DRAFT_400007</name>
</gene>
<dbReference type="EMBL" id="KZ826384">
    <property type="protein sequence ID" value="PYI03112.1"/>
    <property type="molecule type" value="Genomic_DNA"/>
</dbReference>
<organism evidence="1 2">
    <name type="scientific">Aspergillus sclerotiicarbonarius (strain CBS 121057 / IBT 28362)</name>
    <dbReference type="NCBI Taxonomy" id="1448318"/>
    <lineage>
        <taxon>Eukaryota</taxon>
        <taxon>Fungi</taxon>
        <taxon>Dikarya</taxon>
        <taxon>Ascomycota</taxon>
        <taxon>Pezizomycotina</taxon>
        <taxon>Eurotiomycetes</taxon>
        <taxon>Eurotiomycetidae</taxon>
        <taxon>Eurotiales</taxon>
        <taxon>Aspergillaceae</taxon>
        <taxon>Aspergillus</taxon>
        <taxon>Aspergillus subgen. Circumdati</taxon>
    </lineage>
</organism>
<dbReference type="VEuPathDB" id="FungiDB:BO78DRAFT_400007"/>
<dbReference type="Proteomes" id="UP000248423">
    <property type="component" value="Unassembled WGS sequence"/>
</dbReference>
<protein>
    <submittedName>
        <fullName evidence="1">Uncharacterized protein</fullName>
    </submittedName>
</protein>